<sequence length="1265" mass="142498">MKKNKRVIALIMVVLLFCSTFMTDINVMAEEYDAKTETQINEENSKNVETQANEDSDTKNDSLKKEDTEVSTGDETVTDSDTQTKVTEEENQDNLQTEQEDQKKENKLNYLYINEAEQEVGAEQDILVSWGTEDENVDQLILEFENESGEQIDVFPSNKIDNAYLFQKIFDQGIYHVKGIRVISQDSDVTYTAEELDVNAYFGVGETYTGNDKSNYMEMESVAQSENEVATQSMETADVSASVVVLDENGDSTNADSIADAMEEVGVEKRTQSNSRARSVARKSDVVVVLDPGHDAGHTGASGNGVREEVATLKIAQACKEELEQYSGVTVYMTRETAACPYPETVGVSSGNILDIKKRTAWAKTKGADVFISFHLNSSDSSAAYGAEVYYPAKSSEGKALAQDILNKLLALGLHNRKIKGNETYAVVSSSMANGFPGLIIEHAFVSNSSDASNYLNSDAKLKKLGVADAAGIVEYFGLSKGYWETGKNGEKYYYAAGEKVTGEKNISGKWYYFDPDKDGAMVTGFHKFANKTVYYGTDGAMCYGEQRINGKWYYFDKVTGGMITGIYQLENKTVYYGTDGTMQYGEQRINNKWYYFDKVTGGMITGIYQLENKTVYYGTDGTMQYGEQRINNKWYYFDPDKDGAMVTGFYKFSNKTVYYGTDGAMCYGEQIIEGKTYYFNSVTGALQEKDGWHIDNENKYYYLNGERVIGEKYISGKWYYFDPDKEGAMVTGFYKFSNKTVYYGTDGAMCYGEQIIEGKIYYFDKVTGALKEKDGWRIDGENTYYYSNGERIVGEKYISGKWYYFNPNKEGAMTTGFYSFTNKTVYYGSDGAMCYGKQIIGGKTYHFDKITGALQEKKEGWYTEEEEKFYYENGKQVTGEKYISGKWYYFNPDKNGAMVTGIHKFSNKTVYYGNDGTMQYGEQRIDGKWYYFDNVTGAMITGFHQFSNKTVYYGSDGIMQYGEQRINGKWYYFDDVTGAMITGFKKFLNKTVYYGTDGTMQYGQQSIDGKWYYFDDVTGAMITGFKKLSNKTVYYGTDGTMQYGEQRIAGKDYAFDVITGAMIVDGIFNGNYYGATGERKECYLIEGTSQTTVEQMVRYFNKYKGKREYPLAVLEKGGAADIETFAKIFYEEAIRENIKPEVVWAQTMIETGFLQFGGQVKIEQFNFAGLGATDGGAAGAKFENVRMGVRAQVQHLKAYANAEITLGTLKSECVDPRFKLVDPKGCAKYVEWLGQKENPEGKGWATSAGYGIRLRKIIDKILES</sequence>
<dbReference type="InterPro" id="IPR050695">
    <property type="entry name" value="N-acetylmuramoyl_amidase_3"/>
</dbReference>
<dbReference type="EMBL" id="QSGQ01000001">
    <property type="protein sequence ID" value="RHB42479.1"/>
    <property type="molecule type" value="Genomic_DNA"/>
</dbReference>
<accession>A0A413W8J9</accession>
<feature type="domain" description="MurNAc-LAA" evidence="5">
    <location>
        <begin position="360"/>
        <end position="474"/>
    </location>
</feature>
<feature type="compositionally biased region" description="Basic and acidic residues" evidence="3">
    <location>
        <begin position="56"/>
        <end position="68"/>
    </location>
</feature>
<dbReference type="Gene3D" id="2.10.270.10">
    <property type="entry name" value="Cholin Binding"/>
    <property type="match status" value="7"/>
</dbReference>
<dbReference type="SMART" id="SM00646">
    <property type="entry name" value="Ami_3"/>
    <property type="match status" value="1"/>
</dbReference>
<dbReference type="PANTHER" id="PTHR30404:SF0">
    <property type="entry name" value="N-ACETYLMURAMOYL-L-ALANINE AMIDASE AMIC"/>
    <property type="match status" value="1"/>
</dbReference>
<evidence type="ECO:0000313" key="6">
    <source>
        <dbReference type="EMBL" id="RHB42479.1"/>
    </source>
</evidence>
<dbReference type="SUPFAM" id="SSF53187">
    <property type="entry name" value="Zn-dependent exopeptidases"/>
    <property type="match status" value="1"/>
</dbReference>
<name>A0A413W8J9_9FIRM</name>
<feature type="compositionally biased region" description="Polar residues" evidence="3">
    <location>
        <begin position="38"/>
        <end position="53"/>
    </location>
</feature>
<evidence type="ECO:0000259" key="5">
    <source>
        <dbReference type="SMART" id="SM00646"/>
    </source>
</evidence>
<dbReference type="Proteomes" id="UP000284883">
    <property type="component" value="Unassembled WGS sequence"/>
</dbReference>
<dbReference type="AlphaFoldDB" id="A0A413W8J9"/>
<dbReference type="GO" id="GO:0004040">
    <property type="term" value="F:amidase activity"/>
    <property type="evidence" value="ECO:0007669"/>
    <property type="project" value="InterPro"/>
</dbReference>
<dbReference type="Pfam" id="PF01832">
    <property type="entry name" value="Glucosaminidase"/>
    <property type="match status" value="1"/>
</dbReference>
<comment type="caution">
    <text evidence="6">The sequence shown here is derived from an EMBL/GenBank/DDBJ whole genome shotgun (WGS) entry which is preliminary data.</text>
</comment>
<keyword evidence="2" id="KW-0378">Hydrolase</keyword>
<dbReference type="GO" id="GO:0008745">
    <property type="term" value="F:N-acetylmuramoyl-L-alanine amidase activity"/>
    <property type="evidence" value="ECO:0007669"/>
    <property type="project" value="InterPro"/>
</dbReference>
<dbReference type="Pfam" id="PF01473">
    <property type="entry name" value="Choline_bind_1"/>
    <property type="match status" value="7"/>
</dbReference>
<keyword evidence="1" id="KW-0677">Repeat</keyword>
<reference evidence="6 7" key="1">
    <citation type="submission" date="2018-08" db="EMBL/GenBank/DDBJ databases">
        <title>A genome reference for cultivated species of the human gut microbiota.</title>
        <authorList>
            <person name="Zou Y."/>
            <person name="Xue W."/>
            <person name="Luo G."/>
        </authorList>
    </citation>
    <scope>NUCLEOTIDE SEQUENCE [LARGE SCALE GENOMIC DNA]</scope>
    <source>
        <strain evidence="6 7">AM40-15AC</strain>
    </source>
</reference>
<evidence type="ECO:0000256" key="4">
    <source>
        <dbReference type="SAM" id="SignalP"/>
    </source>
</evidence>
<feature type="signal peptide" evidence="4">
    <location>
        <begin position="1"/>
        <end position="29"/>
    </location>
</feature>
<dbReference type="InterPro" id="IPR002508">
    <property type="entry name" value="MurNAc-LAA_cat"/>
</dbReference>
<organism evidence="6 7">
    <name type="scientific">Dorea formicigenerans</name>
    <dbReference type="NCBI Taxonomy" id="39486"/>
    <lineage>
        <taxon>Bacteria</taxon>
        <taxon>Bacillati</taxon>
        <taxon>Bacillota</taxon>
        <taxon>Clostridia</taxon>
        <taxon>Lachnospirales</taxon>
        <taxon>Lachnospiraceae</taxon>
        <taxon>Dorea</taxon>
    </lineage>
</organism>
<dbReference type="CDD" id="cd02696">
    <property type="entry name" value="MurNAc-LAA"/>
    <property type="match status" value="1"/>
</dbReference>
<dbReference type="SUPFAM" id="SSF69360">
    <property type="entry name" value="Cell wall binding repeat"/>
    <property type="match status" value="3"/>
</dbReference>
<feature type="compositionally biased region" description="Polar residues" evidence="3">
    <location>
        <begin position="70"/>
        <end position="85"/>
    </location>
</feature>
<feature type="region of interest" description="Disordered" evidence="3">
    <location>
        <begin position="38"/>
        <end position="103"/>
    </location>
</feature>
<dbReference type="Pfam" id="PF19127">
    <property type="entry name" value="Choline_bind_3"/>
    <property type="match status" value="5"/>
</dbReference>
<dbReference type="RefSeq" id="WP_118000062.1">
    <property type="nucleotide sequence ID" value="NZ_QSGQ01000001.1"/>
</dbReference>
<evidence type="ECO:0000256" key="1">
    <source>
        <dbReference type="ARBA" id="ARBA00022737"/>
    </source>
</evidence>
<dbReference type="GO" id="GO:0009253">
    <property type="term" value="P:peptidoglycan catabolic process"/>
    <property type="evidence" value="ECO:0007669"/>
    <property type="project" value="InterPro"/>
</dbReference>
<dbReference type="InterPro" id="IPR002901">
    <property type="entry name" value="MGlyc_endo_b_GlcNAc-like_dom"/>
</dbReference>
<protein>
    <recommendedName>
        <fullName evidence="5">MurNAc-LAA domain-containing protein</fullName>
    </recommendedName>
</protein>
<dbReference type="Gene3D" id="3.40.630.40">
    <property type="entry name" value="Zn-dependent exopeptidases"/>
    <property type="match status" value="1"/>
</dbReference>
<dbReference type="Pfam" id="PF01520">
    <property type="entry name" value="Amidase_3"/>
    <property type="match status" value="1"/>
</dbReference>
<feature type="chain" id="PRO_5019312598" description="MurNAc-LAA domain-containing protein" evidence="4">
    <location>
        <begin position="30"/>
        <end position="1265"/>
    </location>
</feature>
<proteinExistence type="predicted"/>
<dbReference type="InterPro" id="IPR018337">
    <property type="entry name" value="Cell_wall/Cho-bd_repeat"/>
</dbReference>
<evidence type="ECO:0000256" key="3">
    <source>
        <dbReference type="SAM" id="MobiDB-lite"/>
    </source>
</evidence>
<keyword evidence="4" id="KW-0732">Signal</keyword>
<gene>
    <name evidence="6" type="ORF">DW885_00140</name>
</gene>
<dbReference type="Gene3D" id="2.10.270.20">
    <property type="match status" value="1"/>
</dbReference>
<evidence type="ECO:0000256" key="2">
    <source>
        <dbReference type="ARBA" id="ARBA00022801"/>
    </source>
</evidence>
<dbReference type="PANTHER" id="PTHR30404">
    <property type="entry name" value="N-ACETYLMURAMOYL-L-ALANINE AMIDASE"/>
    <property type="match status" value="1"/>
</dbReference>
<evidence type="ECO:0000313" key="7">
    <source>
        <dbReference type="Proteomes" id="UP000284883"/>
    </source>
</evidence>
<dbReference type="GO" id="GO:0030288">
    <property type="term" value="C:outer membrane-bounded periplasmic space"/>
    <property type="evidence" value="ECO:0007669"/>
    <property type="project" value="TreeGrafter"/>
</dbReference>